<dbReference type="InterPro" id="IPR007750">
    <property type="entry name" value="DUF674"/>
</dbReference>
<keyword evidence="2" id="KW-1185">Reference proteome</keyword>
<dbReference type="AlphaFoldDB" id="A0AAV5I1I7"/>
<evidence type="ECO:0000313" key="1">
    <source>
        <dbReference type="EMBL" id="GKU91858.1"/>
    </source>
</evidence>
<gene>
    <name evidence="1" type="ORF">SLEP1_g5672</name>
</gene>
<reference evidence="1 2" key="1">
    <citation type="journal article" date="2021" name="Commun. Biol.">
        <title>The genome of Shorea leprosula (Dipterocarpaceae) highlights the ecological relevance of drought in aseasonal tropical rainforests.</title>
        <authorList>
            <person name="Ng K.K.S."/>
            <person name="Kobayashi M.J."/>
            <person name="Fawcett J.A."/>
            <person name="Hatakeyama M."/>
            <person name="Paape T."/>
            <person name="Ng C.H."/>
            <person name="Ang C.C."/>
            <person name="Tnah L.H."/>
            <person name="Lee C.T."/>
            <person name="Nishiyama T."/>
            <person name="Sese J."/>
            <person name="O'Brien M.J."/>
            <person name="Copetti D."/>
            <person name="Mohd Noor M.I."/>
            <person name="Ong R.C."/>
            <person name="Putra M."/>
            <person name="Sireger I.Z."/>
            <person name="Indrioko S."/>
            <person name="Kosugi Y."/>
            <person name="Izuno A."/>
            <person name="Isagi Y."/>
            <person name="Lee S.L."/>
            <person name="Shimizu K.K."/>
        </authorList>
    </citation>
    <scope>NUCLEOTIDE SEQUENCE [LARGE SCALE GENOMIC DNA]</scope>
    <source>
        <strain evidence="1">214</strain>
    </source>
</reference>
<dbReference type="PANTHER" id="PTHR33103">
    <property type="entry name" value="OS01G0153900 PROTEIN"/>
    <property type="match status" value="1"/>
</dbReference>
<organism evidence="1 2">
    <name type="scientific">Rubroshorea leprosula</name>
    <dbReference type="NCBI Taxonomy" id="152421"/>
    <lineage>
        <taxon>Eukaryota</taxon>
        <taxon>Viridiplantae</taxon>
        <taxon>Streptophyta</taxon>
        <taxon>Embryophyta</taxon>
        <taxon>Tracheophyta</taxon>
        <taxon>Spermatophyta</taxon>
        <taxon>Magnoliopsida</taxon>
        <taxon>eudicotyledons</taxon>
        <taxon>Gunneridae</taxon>
        <taxon>Pentapetalae</taxon>
        <taxon>rosids</taxon>
        <taxon>malvids</taxon>
        <taxon>Malvales</taxon>
        <taxon>Dipterocarpaceae</taxon>
        <taxon>Rubroshorea</taxon>
    </lineage>
</organism>
<evidence type="ECO:0008006" key="3">
    <source>
        <dbReference type="Google" id="ProtNLM"/>
    </source>
</evidence>
<dbReference type="PANTHER" id="PTHR33103:SF19">
    <property type="entry name" value="OS09G0544700 PROTEIN"/>
    <property type="match status" value="1"/>
</dbReference>
<evidence type="ECO:0000313" key="2">
    <source>
        <dbReference type="Proteomes" id="UP001054252"/>
    </source>
</evidence>
<accession>A0AAV5I1I7</accession>
<comment type="caution">
    <text evidence="1">The sequence shown here is derived from an EMBL/GenBank/DDBJ whole genome shotgun (WGS) entry which is preliminary data.</text>
</comment>
<dbReference type="EMBL" id="BPVZ01000005">
    <property type="protein sequence ID" value="GKU91858.1"/>
    <property type="molecule type" value="Genomic_DNA"/>
</dbReference>
<proteinExistence type="predicted"/>
<dbReference type="Pfam" id="PF05056">
    <property type="entry name" value="DUF674"/>
    <property type="match status" value="1"/>
</dbReference>
<sequence length="315" mass="34077">MAATTTAKVSLRLLIDTKGNKVLFAEASKEFVDFLCSLLSLPMATVIRTLSKQGMVGSLGVGSLGDLYESIENLSESYLQTSDAKDALLKPDVHTSGAALPLLLPEIQTPKSTCFFGCGPGASSPAFGSTATFTFGASPSFGGGFASGSCSSHVTNDPTAICPQSGNHINRSLTFVDPPNKKTCALEGGYVKGGVAKYMIMDNLEVRPISTISSITIMLNQFNVKDLGALEEKVVDVGMDQSVELLKMSLQSKTVLTEVFLGKKFSFARSFPWQEAFKLMIYIDLLPKEELNCLWELFFWCILLRILENIMADTM</sequence>
<name>A0AAV5I1I7_9ROSI</name>
<protein>
    <recommendedName>
        <fullName evidence="3">DUF674 family protein</fullName>
    </recommendedName>
</protein>
<dbReference type="Proteomes" id="UP001054252">
    <property type="component" value="Unassembled WGS sequence"/>
</dbReference>